<dbReference type="Proteomes" id="UP000029867">
    <property type="component" value="Unassembled WGS sequence"/>
</dbReference>
<reference evidence="1" key="2">
    <citation type="submission" date="2014-08" db="EMBL/GenBank/DDBJ databases">
        <title>Exploiting Issatchenkia orientalis SD108 for Succinic Acid Production.</title>
        <authorList>
            <person name="Xiao H."/>
            <person name="Shao Z."/>
            <person name="Jiang Y."/>
            <person name="Dole S."/>
            <person name="Zhao H."/>
        </authorList>
    </citation>
    <scope>NUCLEOTIDE SEQUENCE [LARGE SCALE GENOMIC DNA]</scope>
    <source>
        <strain evidence="1">SD108</strain>
    </source>
</reference>
<evidence type="ECO:0000313" key="3">
    <source>
        <dbReference type="Proteomes" id="UP000029867"/>
    </source>
</evidence>
<reference evidence="3" key="1">
    <citation type="journal article" date="2014" name="Microb. Cell Fact.">
        <title>Exploiting Issatchenkia orientalis SD108 for succinic acid production.</title>
        <authorList>
            <person name="Xiao H."/>
            <person name="Shao Z."/>
            <person name="Jiang Y."/>
            <person name="Dole S."/>
            <person name="Zhao H."/>
        </authorList>
    </citation>
    <scope>NUCLEOTIDE SEQUENCE [LARGE SCALE GENOMIC DNA]</scope>
    <source>
        <strain evidence="3">SD108</strain>
    </source>
</reference>
<proteinExistence type="predicted"/>
<reference evidence="2" key="4">
    <citation type="submission" date="2017-01" db="EMBL/GenBank/DDBJ databases">
        <authorList>
            <person name="Mah S.A."/>
            <person name="Swanson W.J."/>
            <person name="Moy G.W."/>
            <person name="Vacquier V.D."/>
        </authorList>
    </citation>
    <scope>NUCLEOTIDE SEQUENCE [LARGE SCALE GENOMIC DNA]</scope>
    <source>
        <strain evidence="2">129</strain>
    </source>
</reference>
<accession>A0A099NUD4</accession>
<dbReference type="HOGENOM" id="CLU_3032654_0_0_1"/>
<dbReference type="EMBL" id="JQFK01000591">
    <property type="protein sequence ID" value="KGK35496.1"/>
    <property type="molecule type" value="Genomic_DNA"/>
</dbReference>
<evidence type="ECO:0000313" key="2">
    <source>
        <dbReference type="EMBL" id="ONH73502.1"/>
    </source>
</evidence>
<evidence type="ECO:0000313" key="1">
    <source>
        <dbReference type="EMBL" id="KGK35496.1"/>
    </source>
</evidence>
<name>A0A099NUD4_PICKU</name>
<gene>
    <name evidence="2" type="ORF">BOH78_3024</name>
    <name evidence="1" type="ORF">JL09_g5354</name>
</gene>
<dbReference type="AlphaFoldDB" id="A0A099NUD4"/>
<dbReference type="EMBL" id="MQVM01000014">
    <property type="protein sequence ID" value="ONH73502.1"/>
    <property type="molecule type" value="Genomic_DNA"/>
</dbReference>
<evidence type="ECO:0000313" key="4">
    <source>
        <dbReference type="Proteomes" id="UP000189274"/>
    </source>
</evidence>
<dbReference type="Proteomes" id="UP000189274">
    <property type="component" value="Unassembled WGS sequence"/>
</dbReference>
<reference evidence="4" key="3">
    <citation type="journal article" date="2017" name="Genome Announc.">
        <title>Genome sequences of Cyberlindnera fabianii 65, Pichia kudriavzevii 129, and Saccharomyces cerevisiae 131 isolated from fermented masau fruits in Zimbabwe.</title>
        <authorList>
            <person name="van Rijswijck I.M.H."/>
            <person name="Derks M.F.L."/>
            <person name="Abee T."/>
            <person name="de Ridder D."/>
            <person name="Smid E.J."/>
        </authorList>
    </citation>
    <scope>NUCLEOTIDE SEQUENCE [LARGE SCALE GENOMIC DNA]</scope>
    <source>
        <strain evidence="4">129</strain>
    </source>
</reference>
<sequence length="55" mass="6432">MFISKVCNQPNNSLSHKYLKSFPSEQASRFDIDKEENVHTKDCDQYMETIEGNSF</sequence>
<protein>
    <submittedName>
        <fullName evidence="1">Uncharacterized protein</fullName>
    </submittedName>
</protein>
<organism evidence="1 3">
    <name type="scientific">Pichia kudriavzevii</name>
    <name type="common">Yeast</name>
    <name type="synonym">Issatchenkia orientalis</name>
    <dbReference type="NCBI Taxonomy" id="4909"/>
    <lineage>
        <taxon>Eukaryota</taxon>
        <taxon>Fungi</taxon>
        <taxon>Dikarya</taxon>
        <taxon>Ascomycota</taxon>
        <taxon>Saccharomycotina</taxon>
        <taxon>Pichiomycetes</taxon>
        <taxon>Pichiales</taxon>
        <taxon>Pichiaceae</taxon>
        <taxon>Pichia</taxon>
    </lineage>
</organism>
<comment type="caution">
    <text evidence="1">The sequence shown here is derived from an EMBL/GenBank/DDBJ whole genome shotgun (WGS) entry which is preliminary data.</text>
</comment>